<sequence>MILFLVFVFDWSLILLVVRQLISFLWIFM</sequence>
<reference evidence="2" key="1">
    <citation type="submission" date="2018-02" db="EMBL/GenBank/DDBJ databases">
        <title>Rhizophora mucronata_Transcriptome.</title>
        <authorList>
            <person name="Meera S.P."/>
            <person name="Sreeshan A."/>
            <person name="Augustine A."/>
        </authorList>
    </citation>
    <scope>NUCLEOTIDE SEQUENCE</scope>
    <source>
        <tissue evidence="2">Leaf</tissue>
    </source>
</reference>
<keyword evidence="1" id="KW-0472">Membrane</keyword>
<feature type="transmembrane region" description="Helical" evidence="1">
    <location>
        <begin position="6"/>
        <end position="28"/>
    </location>
</feature>
<dbReference type="EMBL" id="GGEC01070805">
    <property type="protein sequence ID" value="MBX51289.1"/>
    <property type="molecule type" value="Transcribed_RNA"/>
</dbReference>
<organism evidence="2">
    <name type="scientific">Rhizophora mucronata</name>
    <name type="common">Asiatic mangrove</name>
    <dbReference type="NCBI Taxonomy" id="61149"/>
    <lineage>
        <taxon>Eukaryota</taxon>
        <taxon>Viridiplantae</taxon>
        <taxon>Streptophyta</taxon>
        <taxon>Embryophyta</taxon>
        <taxon>Tracheophyta</taxon>
        <taxon>Spermatophyta</taxon>
        <taxon>Magnoliopsida</taxon>
        <taxon>eudicotyledons</taxon>
        <taxon>Gunneridae</taxon>
        <taxon>Pentapetalae</taxon>
        <taxon>rosids</taxon>
        <taxon>fabids</taxon>
        <taxon>Malpighiales</taxon>
        <taxon>Rhizophoraceae</taxon>
        <taxon>Rhizophora</taxon>
    </lineage>
</organism>
<protein>
    <submittedName>
        <fullName evidence="2">Uncharacterized protein</fullName>
    </submittedName>
</protein>
<keyword evidence="1" id="KW-0812">Transmembrane</keyword>
<name>A0A2P2P9A5_RHIMU</name>
<evidence type="ECO:0000256" key="1">
    <source>
        <dbReference type="SAM" id="Phobius"/>
    </source>
</evidence>
<dbReference type="AlphaFoldDB" id="A0A2P2P9A5"/>
<proteinExistence type="predicted"/>
<accession>A0A2P2P9A5</accession>
<keyword evidence="1" id="KW-1133">Transmembrane helix</keyword>
<evidence type="ECO:0000313" key="2">
    <source>
        <dbReference type="EMBL" id="MBX51289.1"/>
    </source>
</evidence>